<evidence type="ECO:0000256" key="1">
    <source>
        <dbReference type="SAM" id="SignalP"/>
    </source>
</evidence>
<accession>E2J7C9</accession>
<protein>
    <submittedName>
        <fullName evidence="2">Hypothetical secreted protein</fullName>
    </submittedName>
</protein>
<sequence>MKVIPFVLFVIHYVHCRPNSVGNVIQGYIVTPPSSLPTFRGQTLVYPSSQYDHATLNDLVPLAIWNPLYRNGLQKSIYPGQFGYPPVPYILYPTPSHPMILPLSPVDSGKSFPNLGEPVLKLIPYPLYGNGLEHPSLIPPDTTGNLLNGYYIPIITTTTVQTEEVV</sequence>
<evidence type="ECO:0000313" key="2">
    <source>
        <dbReference type="EMBL" id="ADN29847.1"/>
    </source>
</evidence>
<dbReference type="EMBL" id="HP429347">
    <property type="protein sequence ID" value="ADN29847.1"/>
    <property type="molecule type" value="mRNA"/>
</dbReference>
<dbReference type="AlphaFoldDB" id="E2J7C9"/>
<name>E2J7C9_9HEMI</name>
<keyword evidence="1" id="KW-0732">Signal</keyword>
<organism evidence="2">
    <name type="scientific">Triatoma matogrossensis</name>
    <dbReference type="NCBI Taxonomy" id="162370"/>
    <lineage>
        <taxon>Eukaryota</taxon>
        <taxon>Metazoa</taxon>
        <taxon>Ecdysozoa</taxon>
        <taxon>Arthropoda</taxon>
        <taxon>Hexapoda</taxon>
        <taxon>Insecta</taxon>
        <taxon>Pterygota</taxon>
        <taxon>Neoptera</taxon>
        <taxon>Paraneoptera</taxon>
        <taxon>Hemiptera</taxon>
        <taxon>Heteroptera</taxon>
        <taxon>Panheteroptera</taxon>
        <taxon>Cimicomorpha</taxon>
        <taxon>Reduviidae</taxon>
        <taxon>Triatominae</taxon>
        <taxon>Triatoma</taxon>
    </lineage>
</organism>
<feature type="signal peptide" evidence="1">
    <location>
        <begin position="1"/>
        <end position="16"/>
    </location>
</feature>
<feature type="chain" id="PRO_5003159798" evidence="1">
    <location>
        <begin position="17"/>
        <end position="166"/>
    </location>
</feature>
<proteinExistence type="evidence at transcript level"/>
<reference evidence="2" key="1">
    <citation type="journal article" date="2012" name="Am. J. Trop. Med. Hyg.">
        <title>An insight into the sialotranscriptome of Triatoma matogrossensis, a kissing bug associated with fogo selvagem in South America.</title>
        <authorList>
            <person name="Assumpcao T.C."/>
            <person name="Eaton D.P."/>
            <person name="Pham V.M."/>
            <person name="Francischetti I.M."/>
            <person name="Aoki V."/>
            <person name="Hans-Filho G."/>
            <person name="Rivitti E.A."/>
            <person name="Valenzuela J.G."/>
            <person name="Diaz L.A."/>
            <person name="Ribeiro J.M."/>
        </authorList>
    </citation>
    <scope>NUCLEOTIDE SEQUENCE</scope>
    <source>
        <tissue evidence="2">Salivary gland</tissue>
    </source>
</reference>